<evidence type="ECO:0000313" key="4">
    <source>
        <dbReference type="EMBL" id="MDZ5473146.1"/>
    </source>
</evidence>
<dbReference type="PANTHER" id="PTHR32308">
    <property type="entry name" value="LYASE BETA SUBUNIT, PUTATIVE (AFU_ORTHOLOGUE AFUA_4G13030)-RELATED"/>
    <property type="match status" value="1"/>
</dbReference>
<dbReference type="InterPro" id="IPR015813">
    <property type="entry name" value="Pyrv/PenolPyrv_kinase-like_dom"/>
</dbReference>
<keyword evidence="2" id="KW-0479">Metal-binding</keyword>
<gene>
    <name evidence="4" type="ORF">SM124_15615</name>
</gene>
<dbReference type="InterPro" id="IPR039480">
    <property type="entry name" value="C-C_Bond_Lyase-like"/>
</dbReference>
<organism evidence="4 5">
    <name type="scientific">Robertmurraya mangrovi</name>
    <dbReference type="NCBI Taxonomy" id="3098077"/>
    <lineage>
        <taxon>Bacteria</taxon>
        <taxon>Bacillati</taxon>
        <taxon>Bacillota</taxon>
        <taxon>Bacilli</taxon>
        <taxon>Bacillales</taxon>
        <taxon>Bacillaceae</taxon>
        <taxon>Robertmurraya</taxon>
    </lineage>
</organism>
<dbReference type="RefSeq" id="WP_322447448.1">
    <property type="nucleotide sequence ID" value="NZ_JAXOFX010000011.1"/>
</dbReference>
<keyword evidence="3" id="KW-0460">Magnesium</keyword>
<dbReference type="PANTHER" id="PTHR32308:SF10">
    <property type="entry name" value="CITRATE LYASE SUBUNIT BETA"/>
    <property type="match status" value="1"/>
</dbReference>
<evidence type="ECO:0000256" key="3">
    <source>
        <dbReference type="ARBA" id="ARBA00022842"/>
    </source>
</evidence>
<comment type="cofactor">
    <cofactor evidence="1">
        <name>Mg(2+)</name>
        <dbReference type="ChEBI" id="CHEBI:18420"/>
    </cofactor>
</comment>
<reference evidence="4 5" key="1">
    <citation type="submission" date="2023-11" db="EMBL/GenBank/DDBJ databases">
        <title>Bacillus jintuensis, isolated from a mudflat on the Beibu Gulf coast.</title>
        <authorList>
            <person name="Li M."/>
        </authorList>
    </citation>
    <scope>NUCLEOTIDE SEQUENCE [LARGE SCALE GENOMIC DNA]</scope>
    <source>
        <strain evidence="4 5">31A1R</strain>
    </source>
</reference>
<comment type="caution">
    <text evidence="4">The sequence shown here is derived from an EMBL/GenBank/DDBJ whole genome shotgun (WGS) entry which is preliminary data.</text>
</comment>
<dbReference type="GO" id="GO:0016829">
    <property type="term" value="F:lyase activity"/>
    <property type="evidence" value="ECO:0007669"/>
    <property type="project" value="UniProtKB-KW"/>
</dbReference>
<evidence type="ECO:0000313" key="5">
    <source>
        <dbReference type="Proteomes" id="UP001290455"/>
    </source>
</evidence>
<protein>
    <submittedName>
        <fullName evidence="4">HpcH/HpaI aldolase/citrate lyase family protein</fullName>
    </submittedName>
</protein>
<dbReference type="Pfam" id="PF15617">
    <property type="entry name" value="C-C_Bond_Lyase"/>
    <property type="match status" value="1"/>
</dbReference>
<dbReference type="SUPFAM" id="SSF51621">
    <property type="entry name" value="Phosphoenolpyruvate/pyruvate domain"/>
    <property type="match status" value="1"/>
</dbReference>
<dbReference type="Proteomes" id="UP001290455">
    <property type="component" value="Unassembled WGS sequence"/>
</dbReference>
<name>A0ABU5J1A2_9BACI</name>
<keyword evidence="4" id="KW-0456">Lyase</keyword>
<evidence type="ECO:0000256" key="1">
    <source>
        <dbReference type="ARBA" id="ARBA00001946"/>
    </source>
</evidence>
<sequence>MRLFSNLHSHEAEQLFYLQPSTFNKNSSPDLLSYCLGATLYMPATKPNIHQDIISNKHAGLTSLVICLEDAIGDDQVELAEGMLIKELRDLYDGLQKGFIQLEELPLIFIRIRSKEQFERLAFILEETLSVITGIVIPKFSVHTGRPILEQIVELNGRGNNLYAMPILETKSIIYKETRVQELYEIKNLLDQFKDHILNVRIGATDFSGLFGIRRKSDTTVYDIAVIRDCISDIINMFVRFDCPYVVSGPVWEYFSSKERVLKPQIRETPFREKYGQVGVDWRKELIGHQLDGFIKEILMDISNGLVGKTIIHPTHINPVQALNVVTYEEYIDALNIVDQHNGNLGVIKSSFSNKMNEFKPHYYWANKILLKSKVYGVLRDEYTYIDLLKQESYFTHY</sequence>
<evidence type="ECO:0000256" key="2">
    <source>
        <dbReference type="ARBA" id="ARBA00022723"/>
    </source>
</evidence>
<keyword evidence="5" id="KW-1185">Reference proteome</keyword>
<accession>A0ABU5J1A2</accession>
<proteinExistence type="predicted"/>
<dbReference type="EMBL" id="JAXOFX010000011">
    <property type="protein sequence ID" value="MDZ5473146.1"/>
    <property type="molecule type" value="Genomic_DNA"/>
</dbReference>